<evidence type="ECO:0000313" key="1">
    <source>
        <dbReference type="EMBL" id="VDM66518.1"/>
    </source>
</evidence>
<gene>
    <name evidence="1" type="ORF">SVUK_LOCUS1516</name>
</gene>
<sequence length="136" mass="15682">MAPGGMADRIDEFLEGTHTYDQNNTVVMNEELRSIAIALDREVLSRSRLIDTLGSEEVGDDETDEHEARFQRVEESENSPAYVMRHAIAPDLIDILRRLQAEYEALRPHLLRFDRILSSRILYNIDDAEVSYPQFC</sequence>
<dbReference type="EMBL" id="UYYB01003012">
    <property type="protein sequence ID" value="VDM66518.1"/>
    <property type="molecule type" value="Genomic_DNA"/>
</dbReference>
<dbReference type="Proteomes" id="UP000270094">
    <property type="component" value="Unassembled WGS sequence"/>
</dbReference>
<protein>
    <submittedName>
        <fullName evidence="1">Uncharacterized protein</fullName>
    </submittedName>
</protein>
<name>A0A3P7KD95_STRVU</name>
<proteinExistence type="predicted"/>
<dbReference type="OrthoDB" id="5845371at2759"/>
<keyword evidence="2" id="KW-1185">Reference proteome</keyword>
<evidence type="ECO:0000313" key="2">
    <source>
        <dbReference type="Proteomes" id="UP000270094"/>
    </source>
</evidence>
<dbReference type="AlphaFoldDB" id="A0A3P7KD95"/>
<accession>A0A3P7KD95</accession>
<organism evidence="1 2">
    <name type="scientific">Strongylus vulgaris</name>
    <name type="common">Blood worm</name>
    <dbReference type="NCBI Taxonomy" id="40348"/>
    <lineage>
        <taxon>Eukaryota</taxon>
        <taxon>Metazoa</taxon>
        <taxon>Ecdysozoa</taxon>
        <taxon>Nematoda</taxon>
        <taxon>Chromadorea</taxon>
        <taxon>Rhabditida</taxon>
        <taxon>Rhabditina</taxon>
        <taxon>Rhabditomorpha</taxon>
        <taxon>Strongyloidea</taxon>
        <taxon>Strongylidae</taxon>
        <taxon>Strongylus</taxon>
    </lineage>
</organism>
<reference evidence="1 2" key="1">
    <citation type="submission" date="2018-11" db="EMBL/GenBank/DDBJ databases">
        <authorList>
            <consortium name="Pathogen Informatics"/>
        </authorList>
    </citation>
    <scope>NUCLEOTIDE SEQUENCE [LARGE SCALE GENOMIC DNA]</scope>
</reference>